<sequence length="72" mass="8217">MKYSLDLTGYACPLPLLMAKKAMNDLKKGDSLELVLNQQSSLTDFELLAQEQNWQFEIIEQAVENRVIFAIP</sequence>
<gene>
    <name evidence="3" type="ORF">V6W77_04620</name>
</gene>
<reference evidence="3" key="1">
    <citation type="submission" date="2023-12" db="EMBL/GenBank/DDBJ databases">
        <title>Mannheima indologenes sp. nov. proposed for Clade V organisms of Mannheimia.</title>
        <authorList>
            <person name="Christensen H."/>
        </authorList>
    </citation>
    <scope>NUCLEOTIDE SEQUENCE</scope>
    <source>
        <strain evidence="3">M14.4</strain>
    </source>
</reference>
<evidence type="ECO:0000259" key="2">
    <source>
        <dbReference type="PROSITE" id="PS01148"/>
    </source>
</evidence>
<dbReference type="InterPro" id="IPR001455">
    <property type="entry name" value="TusA-like"/>
</dbReference>
<organism evidence="3 4">
    <name type="scientific">Mannheimia indoligenes</name>
    <dbReference type="NCBI Taxonomy" id="3103145"/>
    <lineage>
        <taxon>Bacteria</taxon>
        <taxon>Pseudomonadati</taxon>
        <taxon>Pseudomonadota</taxon>
        <taxon>Gammaproteobacteria</taxon>
        <taxon>Pasteurellales</taxon>
        <taxon>Pasteurellaceae</taxon>
        <taxon>Mannheimia</taxon>
    </lineage>
</organism>
<accession>A0ABU7ZE57</accession>
<protein>
    <submittedName>
        <fullName evidence="3">Sulfurtransferase TusA family protein</fullName>
    </submittedName>
</protein>
<dbReference type="PANTHER" id="PTHR33279">
    <property type="entry name" value="SULFUR CARRIER PROTEIN YEDF-RELATED"/>
    <property type="match status" value="1"/>
</dbReference>
<evidence type="ECO:0000256" key="1">
    <source>
        <dbReference type="ARBA" id="ARBA00008984"/>
    </source>
</evidence>
<name>A0ABU7ZE57_9PAST</name>
<comment type="similarity">
    <text evidence="1">Belongs to the sulfur carrier protein TusA family.</text>
</comment>
<feature type="domain" description="UPF0033" evidence="2">
    <location>
        <begin position="5"/>
        <end position="29"/>
    </location>
</feature>
<dbReference type="Pfam" id="PF01206">
    <property type="entry name" value="TusA"/>
    <property type="match status" value="1"/>
</dbReference>
<dbReference type="EMBL" id="JBAJJM010000006">
    <property type="protein sequence ID" value="MEG9475554.1"/>
    <property type="molecule type" value="Genomic_DNA"/>
</dbReference>
<dbReference type="RefSeq" id="WP_334253924.1">
    <property type="nucleotide sequence ID" value="NZ_JBAJJM010000006.1"/>
</dbReference>
<dbReference type="InterPro" id="IPR036868">
    <property type="entry name" value="TusA-like_sf"/>
</dbReference>
<evidence type="ECO:0000313" key="4">
    <source>
        <dbReference type="Proteomes" id="UP001432017"/>
    </source>
</evidence>
<proteinExistence type="inferred from homology"/>
<comment type="caution">
    <text evidence="3">The sequence shown here is derived from an EMBL/GenBank/DDBJ whole genome shotgun (WGS) entry which is preliminary data.</text>
</comment>
<keyword evidence="4" id="KW-1185">Reference proteome</keyword>
<dbReference type="PANTHER" id="PTHR33279:SF6">
    <property type="entry name" value="SULFUR CARRIER PROTEIN YEDF-RELATED"/>
    <property type="match status" value="1"/>
</dbReference>
<dbReference type="PROSITE" id="PS01148">
    <property type="entry name" value="UPF0033"/>
    <property type="match status" value="1"/>
</dbReference>
<dbReference type="Proteomes" id="UP001432017">
    <property type="component" value="Unassembled WGS sequence"/>
</dbReference>
<dbReference type="Gene3D" id="3.30.110.40">
    <property type="entry name" value="TusA-like domain"/>
    <property type="match status" value="1"/>
</dbReference>
<dbReference type="CDD" id="cd00291">
    <property type="entry name" value="SirA_YedF_YeeD"/>
    <property type="match status" value="1"/>
</dbReference>
<evidence type="ECO:0000313" key="3">
    <source>
        <dbReference type="EMBL" id="MEG9475554.1"/>
    </source>
</evidence>
<dbReference type="SUPFAM" id="SSF64307">
    <property type="entry name" value="SirA-like"/>
    <property type="match status" value="1"/>
</dbReference>